<reference evidence="2" key="2">
    <citation type="journal article" date="2018" name="Nat. Commun.">
        <title>Tailed giant Tupanvirus possesses the most complete translational apparatus of the known virosphere.</title>
        <authorList>
            <person name="Abrahao J."/>
            <person name="Silva L."/>
            <person name="Silva L.S."/>
            <person name="Khalil J.Y.B."/>
            <person name="Rodrigues R."/>
            <person name="Arantes T."/>
            <person name="Assis F."/>
            <person name="Boratto P."/>
            <person name="Andrade M."/>
            <person name="Kroon E.G."/>
            <person name="Ribeiro B."/>
            <person name="Bergier I."/>
            <person name="Seligmann H."/>
            <person name="Ghigo E."/>
            <person name="Colson P."/>
            <person name="Levasseur A."/>
            <person name="Kroemer G."/>
            <person name="Raoult D."/>
            <person name="La Scola B."/>
        </authorList>
    </citation>
    <scope>NUCLEOTIDE SEQUENCE [LARGE SCALE GENOMIC DNA]</scope>
    <source>
        <strain evidence="2">Soda lake</strain>
    </source>
</reference>
<name>A0A6N1NMQ6_9VIRU</name>
<keyword evidence="2" id="KW-0808">Transferase</keyword>
<dbReference type="EMBL" id="KY523104">
    <property type="protein sequence ID" value="QKU35679.1"/>
    <property type="molecule type" value="Genomic_DNA"/>
</dbReference>
<feature type="domain" description="F-box" evidence="1">
    <location>
        <begin position="6"/>
        <end position="50"/>
    </location>
</feature>
<evidence type="ECO:0000259" key="1">
    <source>
        <dbReference type="PROSITE" id="PS50181"/>
    </source>
</evidence>
<keyword evidence="2" id="KW-0418">Kinase</keyword>
<sequence length="50" mass="6125">MCDLENIFYDILPNEIYVEIFKYLPLHELIKMELINENFKELIRSTLESF</sequence>
<evidence type="ECO:0000313" key="2">
    <source>
        <dbReference type="EMBL" id="QKU35679.1"/>
    </source>
</evidence>
<dbReference type="InterPro" id="IPR036047">
    <property type="entry name" value="F-box-like_dom_sf"/>
</dbReference>
<dbReference type="Gene3D" id="1.20.1280.50">
    <property type="match status" value="1"/>
</dbReference>
<dbReference type="KEGG" id="vg:80519120"/>
<dbReference type="RefSeq" id="YP_010782356.1">
    <property type="nucleotide sequence ID" value="NC_075039.1"/>
</dbReference>
<reference evidence="2" key="1">
    <citation type="submission" date="2017-01" db="EMBL/GenBank/DDBJ databases">
        <authorList>
            <person name="Assis F.L."/>
            <person name="Abrahao J.S."/>
            <person name="Silva L."/>
            <person name="Khalil J.B."/>
            <person name="Rodrigues R."/>
            <person name="Silva L.S."/>
            <person name="Arantes T."/>
            <person name="Boratto P."/>
            <person name="Andrade M."/>
            <person name="Kroon E.G."/>
            <person name="Ribeiro B."/>
            <person name="Bergier I."/>
            <person name="Seligmann H."/>
            <person name="Ghigo E."/>
            <person name="Colson P."/>
            <person name="Levasseur A."/>
            <person name="Raoult D."/>
            <person name="Scola B.L."/>
        </authorList>
    </citation>
    <scope>NUCLEOTIDE SEQUENCE</scope>
    <source>
        <strain evidence="2">Soda lake</strain>
    </source>
</reference>
<dbReference type="Pfam" id="PF00646">
    <property type="entry name" value="F-box"/>
    <property type="match status" value="1"/>
</dbReference>
<dbReference type="PROSITE" id="PS50181">
    <property type="entry name" value="FBOX"/>
    <property type="match status" value="1"/>
</dbReference>
<dbReference type="GeneID" id="80519120"/>
<dbReference type="InterPro" id="IPR001810">
    <property type="entry name" value="F-box_dom"/>
</dbReference>
<proteinExistence type="predicted"/>
<protein>
    <submittedName>
        <fullName evidence="2">S-phase kinase-associated protein 2</fullName>
    </submittedName>
</protein>
<dbReference type="SUPFAM" id="SSF81383">
    <property type="entry name" value="F-box domain"/>
    <property type="match status" value="1"/>
</dbReference>
<accession>A0A6N1NMQ6</accession>
<organism evidence="2">
    <name type="scientific">Tupanvirus soda lake</name>
    <dbReference type="NCBI Taxonomy" id="2126985"/>
    <lineage>
        <taxon>Viruses</taxon>
        <taxon>Varidnaviria</taxon>
        <taxon>Bamfordvirae</taxon>
        <taxon>Nucleocytoviricota</taxon>
        <taxon>Megaviricetes</taxon>
        <taxon>Imitervirales</taxon>
        <taxon>Mimiviridae</taxon>
        <taxon>Megamimivirinae</taxon>
        <taxon>Tupanvirus</taxon>
        <taxon>Tupanvirus salinum</taxon>
    </lineage>
</organism>
<dbReference type="GO" id="GO:0016301">
    <property type="term" value="F:kinase activity"/>
    <property type="evidence" value="ECO:0007669"/>
    <property type="project" value="UniProtKB-KW"/>
</dbReference>